<evidence type="ECO:0000256" key="1">
    <source>
        <dbReference type="ARBA" id="ARBA00022723"/>
    </source>
</evidence>
<dbReference type="InterPro" id="IPR003877">
    <property type="entry name" value="SPRY_dom"/>
</dbReference>
<dbReference type="SUPFAM" id="SSF57850">
    <property type="entry name" value="RING/U-box"/>
    <property type="match status" value="1"/>
</dbReference>
<feature type="domain" description="B30.2/SPRY" evidence="6">
    <location>
        <begin position="277"/>
        <end position="450"/>
    </location>
</feature>
<dbReference type="PRINTS" id="PR01407">
    <property type="entry name" value="BUTYPHLNCDUF"/>
</dbReference>
<evidence type="ECO:0000256" key="2">
    <source>
        <dbReference type="ARBA" id="ARBA00022771"/>
    </source>
</evidence>
<dbReference type="PROSITE" id="PS00518">
    <property type="entry name" value="ZF_RING_1"/>
    <property type="match status" value="1"/>
</dbReference>
<evidence type="ECO:0000313" key="7">
    <source>
        <dbReference type="EMBL" id="EPQ04134.1"/>
    </source>
</evidence>
<dbReference type="PROSITE" id="PS50188">
    <property type="entry name" value="B302_SPRY"/>
    <property type="match status" value="1"/>
</dbReference>
<protein>
    <submittedName>
        <fullName evidence="7">Tripartite motif-containing protein 60</fullName>
    </submittedName>
</protein>
<dbReference type="KEGG" id="myb:102251078"/>
<dbReference type="Gene3D" id="2.60.120.920">
    <property type="match status" value="1"/>
</dbReference>
<keyword evidence="1" id="KW-0479">Metal-binding</keyword>
<dbReference type="Gene3D" id="3.30.40.10">
    <property type="entry name" value="Zinc/RING finger domain, C3HC4 (zinc finger)"/>
    <property type="match status" value="1"/>
</dbReference>
<dbReference type="InterPro" id="IPR001870">
    <property type="entry name" value="B30.2/SPRY"/>
</dbReference>
<dbReference type="SUPFAM" id="SSF57845">
    <property type="entry name" value="B-box zinc-binding domain"/>
    <property type="match status" value="1"/>
</dbReference>
<dbReference type="Pfam" id="PF00622">
    <property type="entry name" value="SPRY"/>
    <property type="match status" value="1"/>
</dbReference>
<evidence type="ECO:0000259" key="5">
    <source>
        <dbReference type="PROSITE" id="PS50089"/>
    </source>
</evidence>
<dbReference type="PANTHER" id="PTHR24103">
    <property type="entry name" value="E3 UBIQUITIN-PROTEIN LIGASE TRIM"/>
    <property type="match status" value="1"/>
</dbReference>
<dbReference type="InterPro" id="IPR013320">
    <property type="entry name" value="ConA-like_dom_sf"/>
</dbReference>
<dbReference type="InterPro" id="IPR050143">
    <property type="entry name" value="TRIM/RBCC"/>
</dbReference>
<dbReference type="GO" id="GO:0008270">
    <property type="term" value="F:zinc ion binding"/>
    <property type="evidence" value="ECO:0007669"/>
    <property type="project" value="UniProtKB-KW"/>
</dbReference>
<dbReference type="Gene3D" id="3.30.160.60">
    <property type="entry name" value="Classic Zinc Finger"/>
    <property type="match status" value="1"/>
</dbReference>
<dbReference type="SMART" id="SM00184">
    <property type="entry name" value="RING"/>
    <property type="match status" value="1"/>
</dbReference>
<keyword evidence="2 4" id="KW-0863">Zinc-finger</keyword>
<dbReference type="InterPro" id="IPR013083">
    <property type="entry name" value="Znf_RING/FYVE/PHD"/>
</dbReference>
<dbReference type="Pfam" id="PF13765">
    <property type="entry name" value="PRY"/>
    <property type="match status" value="1"/>
</dbReference>
<dbReference type="AlphaFoldDB" id="S7MIB9"/>
<evidence type="ECO:0000256" key="3">
    <source>
        <dbReference type="ARBA" id="ARBA00022833"/>
    </source>
</evidence>
<dbReference type="InterPro" id="IPR001841">
    <property type="entry name" value="Znf_RING"/>
</dbReference>
<name>S7MIB9_MYOBR</name>
<dbReference type="InterPro" id="IPR017907">
    <property type="entry name" value="Znf_RING_CS"/>
</dbReference>
<evidence type="ECO:0000313" key="8">
    <source>
        <dbReference type="Proteomes" id="UP000052978"/>
    </source>
</evidence>
<dbReference type="Proteomes" id="UP000052978">
    <property type="component" value="Unassembled WGS sequence"/>
</dbReference>
<evidence type="ECO:0000259" key="6">
    <source>
        <dbReference type="PROSITE" id="PS50188"/>
    </source>
</evidence>
<accession>S7MIB9</accession>
<proteinExistence type="predicted"/>
<dbReference type="EMBL" id="KE161484">
    <property type="protein sequence ID" value="EPQ04134.1"/>
    <property type="molecule type" value="Genomic_DNA"/>
</dbReference>
<keyword evidence="8" id="KW-1185">Reference proteome</keyword>
<feature type="domain" description="RING-type" evidence="5">
    <location>
        <begin position="16"/>
        <end position="56"/>
    </location>
</feature>
<dbReference type="eggNOG" id="KOG2177">
    <property type="taxonomic scope" value="Eukaryota"/>
</dbReference>
<dbReference type="Pfam" id="PF15227">
    <property type="entry name" value="zf-C3HC4_4"/>
    <property type="match status" value="1"/>
</dbReference>
<dbReference type="SUPFAM" id="SSF49899">
    <property type="entry name" value="Concanavalin A-like lectins/glucanases"/>
    <property type="match status" value="1"/>
</dbReference>
<dbReference type="PROSITE" id="PS50089">
    <property type="entry name" value="ZF_RING_2"/>
    <property type="match status" value="1"/>
</dbReference>
<gene>
    <name evidence="7" type="ORF">D623_10031324</name>
</gene>
<dbReference type="InterPro" id="IPR006574">
    <property type="entry name" value="PRY"/>
</dbReference>
<reference evidence="7 8" key="1">
    <citation type="journal article" date="2013" name="Nat. Commun.">
        <title>Genome analysis reveals insights into physiology and longevity of the Brandt's bat Myotis brandtii.</title>
        <authorList>
            <person name="Seim I."/>
            <person name="Fang X."/>
            <person name="Xiong Z."/>
            <person name="Lobanov A.V."/>
            <person name="Huang Z."/>
            <person name="Ma S."/>
            <person name="Feng Y."/>
            <person name="Turanov A.A."/>
            <person name="Zhu Y."/>
            <person name="Lenz T.L."/>
            <person name="Gerashchenko M.V."/>
            <person name="Fan D."/>
            <person name="Hee Yim S."/>
            <person name="Yao X."/>
            <person name="Jordan D."/>
            <person name="Xiong Y."/>
            <person name="Ma Y."/>
            <person name="Lyapunov A.N."/>
            <person name="Chen G."/>
            <person name="Kulakova O.I."/>
            <person name="Sun Y."/>
            <person name="Lee S.G."/>
            <person name="Bronson R.T."/>
            <person name="Moskalev A.A."/>
            <person name="Sunyaev S.R."/>
            <person name="Zhang G."/>
            <person name="Krogh A."/>
            <person name="Wang J."/>
            <person name="Gladyshev V.N."/>
        </authorList>
    </citation>
    <scope>NUCLEOTIDE SEQUENCE [LARGE SCALE GENOMIC DNA]</scope>
</reference>
<dbReference type="OrthoDB" id="654191at2759"/>
<sequence>MTFAASLAKLQAEASCPICLDYLRDPVTIACGHNFCPFCIHQRWEGLQGTFPCPVCLHHCPDRSLERNTQLRYMTEIIKQIPTSGSQRKMQEEMPLCGKHHEVLTLFCEKSLELLLCHCKGSLDPQDQPLIPIEEAAASQRGMLKRYIEVLTKHLKNAVKVYRCQGANILAVKRKMNKWRNKLDYECNDLKYSLEIEYNEFDNDLLVEENNVEEKLIENGRQISYHMFRLSNRLSEIEEKCLQTDEDLLTGIESIHNSYENIESPAIFPYKLKKEIFTLPPHYLGLHKMIRTFQADLTLDPETAHPDLLISISGKQATYWKPDYILNPQALTSYPAVLSSEGFDAGRHFWVVTIGVTGEFSLGVCKESFPINTLISPSPSNGCWTHTFGPFSILKEIGVFLDYELGEVSFYDLKTCSLLYGITATFTGKLMPYFSVASSSESLTTSIIRV</sequence>
<evidence type="ECO:0000256" key="4">
    <source>
        <dbReference type="PROSITE-ProRule" id="PRU00175"/>
    </source>
</evidence>
<dbReference type="SMART" id="SM00589">
    <property type="entry name" value="PRY"/>
    <property type="match status" value="1"/>
</dbReference>
<organism evidence="7 8">
    <name type="scientific">Myotis brandtii</name>
    <name type="common">Brandt's bat</name>
    <dbReference type="NCBI Taxonomy" id="109478"/>
    <lineage>
        <taxon>Eukaryota</taxon>
        <taxon>Metazoa</taxon>
        <taxon>Chordata</taxon>
        <taxon>Craniata</taxon>
        <taxon>Vertebrata</taxon>
        <taxon>Euteleostomi</taxon>
        <taxon>Mammalia</taxon>
        <taxon>Eutheria</taxon>
        <taxon>Laurasiatheria</taxon>
        <taxon>Chiroptera</taxon>
        <taxon>Yangochiroptera</taxon>
        <taxon>Vespertilionidae</taxon>
        <taxon>Myotis</taxon>
    </lineage>
</organism>
<dbReference type="InterPro" id="IPR043136">
    <property type="entry name" value="B30.2/SPRY_sf"/>
</dbReference>
<dbReference type="CDD" id="cd16607">
    <property type="entry name" value="RING-HC_TRIM60-like_C-IV"/>
    <property type="match status" value="1"/>
</dbReference>
<dbReference type="InterPro" id="IPR003879">
    <property type="entry name" value="Butyrophylin_SPRY"/>
</dbReference>
<keyword evidence="3" id="KW-0862">Zinc</keyword>